<feature type="signal peptide" evidence="1">
    <location>
        <begin position="1"/>
        <end position="34"/>
    </location>
</feature>
<accession>A0ABN1BJD1</accession>
<comment type="caution">
    <text evidence="3">The sequence shown here is derived from an EMBL/GenBank/DDBJ whole genome shotgun (WGS) entry which is preliminary data.</text>
</comment>
<dbReference type="RefSeq" id="WP_344098136.1">
    <property type="nucleotide sequence ID" value="NZ_BAAAHB010000198.1"/>
</dbReference>
<protein>
    <recommendedName>
        <fullName evidence="2">DUF4232 domain-containing protein</fullName>
    </recommendedName>
</protein>
<evidence type="ECO:0000313" key="3">
    <source>
        <dbReference type="EMBL" id="GAA0499017.1"/>
    </source>
</evidence>
<feature type="domain" description="DUF4232" evidence="2">
    <location>
        <begin position="54"/>
        <end position="140"/>
    </location>
</feature>
<dbReference type="Proteomes" id="UP001499895">
    <property type="component" value="Unassembled WGS sequence"/>
</dbReference>
<dbReference type="InterPro" id="IPR025326">
    <property type="entry name" value="DUF4232"/>
</dbReference>
<keyword evidence="4" id="KW-1185">Reference proteome</keyword>
<evidence type="ECO:0000313" key="4">
    <source>
        <dbReference type="Proteomes" id="UP001499895"/>
    </source>
</evidence>
<organism evidence="3 4">
    <name type="scientific">Streptomyces stramineus</name>
    <dbReference type="NCBI Taxonomy" id="173861"/>
    <lineage>
        <taxon>Bacteria</taxon>
        <taxon>Bacillati</taxon>
        <taxon>Actinomycetota</taxon>
        <taxon>Actinomycetes</taxon>
        <taxon>Kitasatosporales</taxon>
        <taxon>Streptomycetaceae</taxon>
        <taxon>Streptomyces</taxon>
    </lineage>
</organism>
<keyword evidence="1" id="KW-0732">Signal</keyword>
<sequence length="192" mass="19983">MRTPRIRTAALTATTTAALALSLTAFTGSAGAEAKGGVVLSGAARAADTGTRQCNGDEMSYSVLHRFAGQQGEHLLITATNADAEPCWVTSYPSVILGDTANVLGHSPKDAPGGATRVTVRPGGKVYSAVNLFTDDAAPHTALGFSIAMRDVTGDTGPATELDSFDEKDLPSKFSWSDADVTNWNTAKPYDF</sequence>
<gene>
    <name evidence="3" type="ORF">GCM10009544_66940</name>
</gene>
<dbReference type="EMBL" id="BAAAHB010000198">
    <property type="protein sequence ID" value="GAA0499017.1"/>
    <property type="molecule type" value="Genomic_DNA"/>
</dbReference>
<name>A0ABN1BJD1_9ACTN</name>
<reference evidence="3 4" key="1">
    <citation type="journal article" date="2019" name="Int. J. Syst. Evol. Microbiol.">
        <title>The Global Catalogue of Microorganisms (GCM) 10K type strain sequencing project: providing services to taxonomists for standard genome sequencing and annotation.</title>
        <authorList>
            <consortium name="The Broad Institute Genomics Platform"/>
            <consortium name="The Broad Institute Genome Sequencing Center for Infectious Disease"/>
            <person name="Wu L."/>
            <person name="Ma J."/>
        </authorList>
    </citation>
    <scope>NUCLEOTIDE SEQUENCE [LARGE SCALE GENOMIC DNA]</scope>
    <source>
        <strain evidence="3 4">JCM 10649</strain>
    </source>
</reference>
<proteinExistence type="predicted"/>
<feature type="chain" id="PRO_5046492747" description="DUF4232 domain-containing protein" evidence="1">
    <location>
        <begin position="35"/>
        <end position="192"/>
    </location>
</feature>
<dbReference type="Pfam" id="PF14016">
    <property type="entry name" value="DUF4232"/>
    <property type="match status" value="1"/>
</dbReference>
<evidence type="ECO:0000256" key="1">
    <source>
        <dbReference type="SAM" id="SignalP"/>
    </source>
</evidence>
<evidence type="ECO:0000259" key="2">
    <source>
        <dbReference type="Pfam" id="PF14016"/>
    </source>
</evidence>